<evidence type="ECO:0000256" key="10">
    <source>
        <dbReference type="PIRSR" id="PIRSR005091-3"/>
    </source>
</evidence>
<proteinExistence type="inferred from homology"/>
<dbReference type="SUPFAM" id="SSF53649">
    <property type="entry name" value="Alkaline phosphatase-like"/>
    <property type="match status" value="1"/>
</dbReference>
<comment type="subcellular location">
    <subcellularLocation>
        <location evidence="1">Cell membrane</location>
        <topology evidence="1">Multi-pass membrane protein</topology>
    </subcellularLocation>
</comment>
<keyword evidence="13" id="KW-0808">Transferase</keyword>
<dbReference type="Gene3D" id="3.30.1120.170">
    <property type="match status" value="1"/>
</dbReference>
<protein>
    <submittedName>
        <fullName evidence="13">Phosphoglycerol transferase MdoB</fullName>
    </submittedName>
</protein>
<dbReference type="CDD" id="cd16015">
    <property type="entry name" value="LTA_synthase"/>
    <property type="match status" value="1"/>
</dbReference>
<dbReference type="RefSeq" id="WP_097186516.1">
    <property type="nucleotide sequence ID" value="NZ_OBQK01000001.1"/>
</dbReference>
<feature type="active site" evidence="8">
    <location>
        <position position="283"/>
    </location>
</feature>
<dbReference type="GO" id="GO:0046872">
    <property type="term" value="F:metal ion binding"/>
    <property type="evidence" value="ECO:0007669"/>
    <property type="project" value="UniProtKB-KW"/>
</dbReference>
<dbReference type="AlphaFoldDB" id="A0A285VE38"/>
<dbReference type="PANTHER" id="PTHR47371">
    <property type="entry name" value="LIPOTEICHOIC ACID SYNTHASE"/>
    <property type="match status" value="1"/>
</dbReference>
<feature type="transmembrane region" description="Helical" evidence="11">
    <location>
        <begin position="28"/>
        <end position="48"/>
    </location>
</feature>
<dbReference type="InterPro" id="IPR012160">
    <property type="entry name" value="LtaS-like"/>
</dbReference>
<feature type="binding site" evidence="9">
    <location>
        <position position="398"/>
    </location>
    <ligand>
        <name>substrate</name>
    </ligand>
</feature>
<comment type="similarity">
    <text evidence="3">Belongs to the LTA synthase family.</text>
</comment>
<dbReference type="Proteomes" id="UP000219688">
    <property type="component" value="Unassembled WGS sequence"/>
</dbReference>
<feature type="transmembrane region" description="Helical" evidence="11">
    <location>
        <begin position="109"/>
        <end position="126"/>
    </location>
</feature>
<evidence type="ECO:0000313" key="13">
    <source>
        <dbReference type="EMBL" id="SOC51808.1"/>
    </source>
</evidence>
<keyword evidence="14" id="KW-1185">Reference proteome</keyword>
<reference evidence="14" key="1">
    <citation type="submission" date="2017-08" db="EMBL/GenBank/DDBJ databases">
        <authorList>
            <person name="Varghese N."/>
            <person name="Submissions S."/>
        </authorList>
    </citation>
    <scope>NUCLEOTIDE SEQUENCE [LARGE SCALE GENOMIC DNA]</scope>
    <source>
        <strain evidence="14">USBA17B2</strain>
    </source>
</reference>
<keyword evidence="7 11" id="KW-0472">Membrane</keyword>
<dbReference type="InterPro" id="IPR017850">
    <property type="entry name" value="Alkaline_phosphatase_core_sf"/>
</dbReference>
<keyword evidence="5 11" id="KW-0812">Transmembrane</keyword>
<dbReference type="Gene3D" id="3.40.720.10">
    <property type="entry name" value="Alkaline Phosphatase, subunit A"/>
    <property type="match status" value="1"/>
</dbReference>
<feature type="transmembrane region" description="Helical" evidence="11">
    <location>
        <begin position="55"/>
        <end position="73"/>
    </location>
</feature>
<evidence type="ECO:0000259" key="12">
    <source>
        <dbReference type="Pfam" id="PF00884"/>
    </source>
</evidence>
<feature type="binding site" evidence="10">
    <location>
        <position position="455"/>
    </location>
    <ligand>
        <name>Mn(2+)</name>
        <dbReference type="ChEBI" id="CHEBI:29035"/>
    </ligand>
</feature>
<dbReference type="PANTHER" id="PTHR47371:SF3">
    <property type="entry name" value="PHOSPHOGLYCEROL TRANSFERASE I"/>
    <property type="match status" value="1"/>
</dbReference>
<keyword evidence="9" id="KW-0464">Manganese</keyword>
<dbReference type="EMBL" id="OBQK01000001">
    <property type="protein sequence ID" value="SOC51808.1"/>
    <property type="molecule type" value="Genomic_DNA"/>
</dbReference>
<evidence type="ECO:0000256" key="2">
    <source>
        <dbReference type="ARBA" id="ARBA00004936"/>
    </source>
</evidence>
<evidence type="ECO:0000256" key="4">
    <source>
        <dbReference type="ARBA" id="ARBA00022475"/>
    </source>
</evidence>
<feature type="transmembrane region" description="Helical" evidence="11">
    <location>
        <begin position="147"/>
        <end position="165"/>
    </location>
</feature>
<evidence type="ECO:0000256" key="3">
    <source>
        <dbReference type="ARBA" id="ARBA00009983"/>
    </source>
</evidence>
<dbReference type="InterPro" id="IPR050448">
    <property type="entry name" value="OpgB/LTA_synthase_biosynth"/>
</dbReference>
<name>A0A285VE38_9MICO</name>
<evidence type="ECO:0000256" key="1">
    <source>
        <dbReference type="ARBA" id="ARBA00004651"/>
    </source>
</evidence>
<evidence type="ECO:0000256" key="8">
    <source>
        <dbReference type="PIRSR" id="PIRSR005091-1"/>
    </source>
</evidence>
<evidence type="ECO:0000313" key="14">
    <source>
        <dbReference type="Proteomes" id="UP000219688"/>
    </source>
</evidence>
<accession>A0A285VE38</accession>
<evidence type="ECO:0000256" key="6">
    <source>
        <dbReference type="ARBA" id="ARBA00022989"/>
    </source>
</evidence>
<evidence type="ECO:0000256" key="9">
    <source>
        <dbReference type="PIRSR" id="PIRSR005091-2"/>
    </source>
</evidence>
<dbReference type="InterPro" id="IPR000917">
    <property type="entry name" value="Sulfatase_N"/>
</dbReference>
<dbReference type="GO" id="GO:0005886">
    <property type="term" value="C:plasma membrane"/>
    <property type="evidence" value="ECO:0007669"/>
    <property type="project" value="UniProtKB-SubCell"/>
</dbReference>
<sequence>MLLLVPLALVLKSVLVAAAVLEPDGWAALVVLTAVPLLLLLLSPALLVHGRARTAYLVGVDLLVTLLLVGDLVNARVSGRLLSVHMLSAAGTFEGLGSSVLDAADWPDLLLFADLLAVAALAIAARGRDRRAARTSSVPRLGARGRAVAVVAPAALLAFVAQLLLQTSDPGLRVAVLSPLGTHAHQAWDQLIDDNEALTPEERERVADWFAANAAYHQAAPEHEDLVGLLEGRDVYLVVLESLEQVVLGARPYGQEVTPTLNGWVEESLVFDAVQEQVRDGNSSDAELLMLAGVYPLRSGAAFLRFPDNAGYTTLPGLLVEEGYRPVALHADAATFWNRHVVYPHLGFERYVAEDDFAVGGREVGMGLADEDLFDQALRELDRVPSPRFLHLVTLTSHTPWHLPEDLQGLELPDDDATSRYLQSVHYADAALGEFARRLDERGLLDTAAIVVVGDHRGPHKYAPEDERWLTGDDGRVPFLVHVPGMDGRRISTPGGQVDVLPTLAQLLGIPAERYAGSVMGRTLLGTHSGSAVTPDGTVLPGADGAGQLADAYEIADLAVSGDWFTQ</sequence>
<gene>
    <name evidence="13" type="ORF">SAMN05421879_101316</name>
</gene>
<evidence type="ECO:0000256" key="5">
    <source>
        <dbReference type="ARBA" id="ARBA00022692"/>
    </source>
</evidence>
<dbReference type="Pfam" id="PF00884">
    <property type="entry name" value="Sulfatase"/>
    <property type="match status" value="1"/>
</dbReference>
<feature type="binding site" evidence="10">
    <location>
        <position position="241"/>
    </location>
    <ligand>
        <name>Mn(2+)</name>
        <dbReference type="ChEBI" id="CHEBI:29035"/>
    </ligand>
</feature>
<evidence type="ECO:0000256" key="11">
    <source>
        <dbReference type="SAM" id="Phobius"/>
    </source>
</evidence>
<evidence type="ECO:0000256" key="7">
    <source>
        <dbReference type="ARBA" id="ARBA00023136"/>
    </source>
</evidence>
<keyword evidence="6 11" id="KW-1133">Transmembrane helix</keyword>
<dbReference type="PIRSF" id="PIRSF005091">
    <property type="entry name" value="Mmb_sulf_HI1246"/>
    <property type="match status" value="1"/>
</dbReference>
<organism evidence="13 14">
    <name type="scientific">Ornithinimicrobium cerasi</name>
    <dbReference type="NCBI Taxonomy" id="2248773"/>
    <lineage>
        <taxon>Bacteria</taxon>
        <taxon>Bacillati</taxon>
        <taxon>Actinomycetota</taxon>
        <taxon>Actinomycetes</taxon>
        <taxon>Micrococcales</taxon>
        <taxon>Ornithinimicrobiaceae</taxon>
        <taxon>Ornithinimicrobium</taxon>
    </lineage>
</organism>
<dbReference type="GO" id="GO:0016740">
    <property type="term" value="F:transferase activity"/>
    <property type="evidence" value="ECO:0007669"/>
    <property type="project" value="UniProtKB-KW"/>
</dbReference>
<keyword evidence="4" id="KW-1003">Cell membrane</keyword>
<feature type="domain" description="Sulfatase N-terminal" evidence="12">
    <location>
        <begin position="234"/>
        <end position="510"/>
    </location>
</feature>
<feature type="binding site" evidence="10">
    <location>
        <position position="456"/>
    </location>
    <ligand>
        <name>Mn(2+)</name>
        <dbReference type="ChEBI" id="CHEBI:29035"/>
    </ligand>
</feature>
<keyword evidence="9" id="KW-0479">Metal-binding</keyword>
<comment type="pathway">
    <text evidence="2">Cell wall biogenesis; lipoteichoic acid biosynthesis.</text>
</comment>